<sequence>MPPRRHTQPHSLTPLPPYEPPYIPLSVTQILKLGLIVDGGGRQTSIDKLVKTLADALDTLGTTASDLGELVPVGKDDHDEEQAAKQVLLDELDGMARSLVDASHTVKEMKAVLMSVYTEFRDEGREARRRQREEEVDGRDATRVAGEGEGVVGRYEDGLRKKLKEYETLSMVAKYAQVAEYVQFRKYLWNSQHPDQANNMPRANTWFTHLEGRRKSQAYPDDDEDSDLEIAQEKQSYQCPLTMRIFETPVTSTVCPHSYEKLAIEDYLKQSGGKAGCPVTGCSQTLTLAVLEPDPVLKRDVRRARARDQRRRQEEEDNGQDLGSEDEDEDMEGVDDLPPKQEVKNERTKRLENMVIDTESEEDDD</sequence>
<evidence type="ECO:0000256" key="11">
    <source>
        <dbReference type="ARBA" id="ARBA00023242"/>
    </source>
</evidence>
<dbReference type="PROSITE" id="PS51044">
    <property type="entry name" value="ZF_SP_RING"/>
    <property type="match status" value="1"/>
</dbReference>
<dbReference type="InterPro" id="IPR003613">
    <property type="entry name" value="Ubox_domain"/>
</dbReference>
<gene>
    <name evidence="15" type="ORF">Q9L58_004763</name>
</gene>
<dbReference type="EC" id="5.2.1.8" evidence="4"/>
<keyword evidence="11" id="KW-0539">Nucleus</keyword>
<keyword evidence="8" id="KW-0833">Ubl conjugation pathway</keyword>
<evidence type="ECO:0000313" key="15">
    <source>
        <dbReference type="EMBL" id="KAL0636306.1"/>
    </source>
</evidence>
<comment type="subcellular location">
    <subcellularLocation>
        <location evidence="1">Nucleus</location>
    </subcellularLocation>
</comment>
<evidence type="ECO:0000256" key="13">
    <source>
        <dbReference type="SAM" id="MobiDB-lite"/>
    </source>
</evidence>
<evidence type="ECO:0000256" key="8">
    <source>
        <dbReference type="ARBA" id="ARBA00022786"/>
    </source>
</evidence>
<keyword evidence="16" id="KW-1185">Reference proteome</keyword>
<comment type="pathway">
    <text evidence="2">Protein modification; protein sumoylation.</text>
</comment>
<keyword evidence="7 12" id="KW-0863">Zinc-finger</keyword>
<evidence type="ECO:0000256" key="12">
    <source>
        <dbReference type="PROSITE-ProRule" id="PRU00452"/>
    </source>
</evidence>
<proteinExistence type="inferred from homology"/>
<evidence type="ECO:0000259" key="14">
    <source>
        <dbReference type="PROSITE" id="PS51044"/>
    </source>
</evidence>
<dbReference type="CDD" id="cd16651">
    <property type="entry name" value="SPL-RING_NSE2"/>
    <property type="match status" value="1"/>
</dbReference>
<keyword evidence="10" id="KW-0697">Rotamase</keyword>
<dbReference type="Pfam" id="PF11789">
    <property type="entry name" value="zf-Nse"/>
    <property type="match status" value="1"/>
</dbReference>
<accession>A0ABR3GK49</accession>
<feature type="domain" description="SP-RING-type" evidence="14">
    <location>
        <begin position="224"/>
        <end position="306"/>
    </location>
</feature>
<evidence type="ECO:0000256" key="5">
    <source>
        <dbReference type="ARBA" id="ARBA00022679"/>
    </source>
</evidence>
<evidence type="ECO:0000313" key="16">
    <source>
        <dbReference type="Proteomes" id="UP001447188"/>
    </source>
</evidence>
<dbReference type="Gene3D" id="3.30.40.10">
    <property type="entry name" value="Zinc/RING finger domain, C3HC4 (zinc finger)"/>
    <property type="match status" value="1"/>
</dbReference>
<comment type="similarity">
    <text evidence="3">Belongs to the NSE2 family.</text>
</comment>
<dbReference type="Proteomes" id="UP001447188">
    <property type="component" value="Unassembled WGS sequence"/>
</dbReference>
<keyword evidence="6" id="KW-0479">Metal-binding</keyword>
<dbReference type="SMART" id="SM00504">
    <property type="entry name" value="Ubox"/>
    <property type="match status" value="1"/>
</dbReference>
<evidence type="ECO:0000256" key="7">
    <source>
        <dbReference type="ARBA" id="ARBA00022771"/>
    </source>
</evidence>
<dbReference type="SUPFAM" id="SSF57850">
    <property type="entry name" value="RING/U-box"/>
    <property type="match status" value="1"/>
</dbReference>
<evidence type="ECO:0000256" key="3">
    <source>
        <dbReference type="ARBA" id="ARBA00008212"/>
    </source>
</evidence>
<evidence type="ECO:0000256" key="1">
    <source>
        <dbReference type="ARBA" id="ARBA00004123"/>
    </source>
</evidence>
<evidence type="ECO:0000256" key="10">
    <source>
        <dbReference type="ARBA" id="ARBA00023110"/>
    </source>
</evidence>
<feature type="compositionally biased region" description="Basic and acidic residues" evidence="13">
    <location>
        <begin position="337"/>
        <end position="352"/>
    </location>
</feature>
<dbReference type="PANTHER" id="PTHR21330">
    <property type="entry name" value="E3 SUMO-PROTEIN LIGASE NSE2"/>
    <property type="match status" value="1"/>
</dbReference>
<protein>
    <recommendedName>
        <fullName evidence="4">peptidylprolyl isomerase</fullName>
        <ecNumber evidence="4">5.2.1.8</ecNumber>
    </recommendedName>
</protein>
<dbReference type="InterPro" id="IPR013083">
    <property type="entry name" value="Znf_RING/FYVE/PHD"/>
</dbReference>
<feature type="region of interest" description="Disordered" evidence="13">
    <location>
        <begin position="301"/>
        <end position="365"/>
    </location>
</feature>
<evidence type="ECO:0000256" key="4">
    <source>
        <dbReference type="ARBA" id="ARBA00013194"/>
    </source>
</evidence>
<dbReference type="PANTHER" id="PTHR21330:SF1">
    <property type="entry name" value="E3 SUMO-PROTEIN LIGASE NSE2"/>
    <property type="match status" value="1"/>
</dbReference>
<organism evidence="15 16">
    <name type="scientific">Discina gigas</name>
    <dbReference type="NCBI Taxonomy" id="1032678"/>
    <lineage>
        <taxon>Eukaryota</taxon>
        <taxon>Fungi</taxon>
        <taxon>Dikarya</taxon>
        <taxon>Ascomycota</taxon>
        <taxon>Pezizomycotina</taxon>
        <taxon>Pezizomycetes</taxon>
        <taxon>Pezizales</taxon>
        <taxon>Discinaceae</taxon>
        <taxon>Discina</taxon>
    </lineage>
</organism>
<keyword evidence="5" id="KW-0808">Transferase</keyword>
<comment type="caution">
    <text evidence="15">The sequence shown here is derived from an EMBL/GenBank/DDBJ whole genome shotgun (WGS) entry which is preliminary data.</text>
</comment>
<evidence type="ECO:0000256" key="2">
    <source>
        <dbReference type="ARBA" id="ARBA00004718"/>
    </source>
</evidence>
<dbReference type="InterPro" id="IPR026846">
    <property type="entry name" value="Nse2(Mms21)"/>
</dbReference>
<evidence type="ECO:0000256" key="6">
    <source>
        <dbReference type="ARBA" id="ARBA00022723"/>
    </source>
</evidence>
<reference evidence="15 16" key="1">
    <citation type="submission" date="2024-02" db="EMBL/GenBank/DDBJ databases">
        <title>Discinaceae phylogenomics.</title>
        <authorList>
            <person name="Dirks A.C."/>
            <person name="James T.Y."/>
        </authorList>
    </citation>
    <scope>NUCLEOTIDE SEQUENCE [LARGE SCALE GENOMIC DNA]</scope>
    <source>
        <strain evidence="15 16">ACD0624</strain>
    </source>
</reference>
<name>A0ABR3GK49_9PEZI</name>
<evidence type="ECO:0000256" key="9">
    <source>
        <dbReference type="ARBA" id="ARBA00022833"/>
    </source>
</evidence>
<dbReference type="EMBL" id="JBBBZM010000053">
    <property type="protein sequence ID" value="KAL0636306.1"/>
    <property type="molecule type" value="Genomic_DNA"/>
</dbReference>
<dbReference type="InterPro" id="IPR004181">
    <property type="entry name" value="Znf_MIZ"/>
</dbReference>
<keyword evidence="9" id="KW-0862">Zinc</keyword>
<keyword evidence="10" id="KW-0413">Isomerase</keyword>
<feature type="compositionally biased region" description="Basic residues" evidence="13">
    <location>
        <begin position="301"/>
        <end position="310"/>
    </location>
</feature>
<feature type="compositionally biased region" description="Acidic residues" evidence="13">
    <location>
        <begin position="315"/>
        <end position="335"/>
    </location>
</feature>